<dbReference type="EnsemblBacteria" id="CAD72615">
    <property type="protein sequence ID" value="CAD72615"/>
    <property type="gene ID" value="RB2415"/>
</dbReference>
<keyword evidence="3" id="KW-1185">Reference proteome</keyword>
<dbReference type="KEGG" id="rba:RB2415"/>
<dbReference type="AlphaFoldDB" id="Q7UVV6"/>
<evidence type="ECO:0000256" key="1">
    <source>
        <dbReference type="SAM" id="MobiDB-lite"/>
    </source>
</evidence>
<dbReference type="InParanoid" id="Q7UVV6"/>
<dbReference type="Proteomes" id="UP000001025">
    <property type="component" value="Chromosome"/>
</dbReference>
<sequence>MAFPKTASMQKTPADLLGNERKIRVGQQEWHSGLLI</sequence>
<evidence type="ECO:0000313" key="2">
    <source>
        <dbReference type="EMBL" id="CAD72615.1"/>
    </source>
</evidence>
<reference evidence="2 3" key="1">
    <citation type="journal article" date="2003" name="Proc. Natl. Acad. Sci. U.S.A.">
        <title>Complete genome sequence of the marine planctomycete Pirellula sp. strain 1.</title>
        <authorList>
            <person name="Gloeckner F.O."/>
            <person name="Kube M."/>
            <person name="Bauer M."/>
            <person name="Teeling H."/>
            <person name="Lombardot T."/>
            <person name="Ludwig W."/>
            <person name="Gade D."/>
            <person name="Beck A."/>
            <person name="Borzym K."/>
            <person name="Heitmann K."/>
            <person name="Rabus R."/>
            <person name="Schlesner H."/>
            <person name="Amann R."/>
            <person name="Reinhardt R."/>
        </authorList>
    </citation>
    <scope>NUCLEOTIDE SEQUENCE [LARGE SCALE GENOMIC DNA]</scope>
    <source>
        <strain evidence="3">DSM 10527 / NCIMB 13988 / SH1</strain>
    </source>
</reference>
<evidence type="ECO:0000313" key="3">
    <source>
        <dbReference type="Proteomes" id="UP000001025"/>
    </source>
</evidence>
<gene>
    <name evidence="2" type="ordered locus">RB2415</name>
</gene>
<protein>
    <submittedName>
        <fullName evidence="2">Uncharacterized protein</fullName>
    </submittedName>
</protein>
<organism evidence="2 3">
    <name type="scientific">Rhodopirellula baltica (strain DSM 10527 / NCIMB 13988 / SH1)</name>
    <dbReference type="NCBI Taxonomy" id="243090"/>
    <lineage>
        <taxon>Bacteria</taxon>
        <taxon>Pseudomonadati</taxon>
        <taxon>Planctomycetota</taxon>
        <taxon>Planctomycetia</taxon>
        <taxon>Pirellulales</taxon>
        <taxon>Pirellulaceae</taxon>
        <taxon>Rhodopirellula</taxon>
    </lineage>
</organism>
<feature type="region of interest" description="Disordered" evidence="1">
    <location>
        <begin position="1"/>
        <end position="20"/>
    </location>
</feature>
<proteinExistence type="predicted"/>
<dbReference type="STRING" id="243090.RB2415"/>
<accession>Q7UVV6</accession>
<dbReference type="EMBL" id="BX294137">
    <property type="protein sequence ID" value="CAD72615.1"/>
    <property type="molecule type" value="Genomic_DNA"/>
</dbReference>
<dbReference type="HOGENOM" id="CLU_3358107_0_0_0"/>
<name>Q7UVV6_RHOBA</name>